<evidence type="ECO:0008006" key="4">
    <source>
        <dbReference type="Google" id="ProtNLM"/>
    </source>
</evidence>
<feature type="coiled-coil region" evidence="1">
    <location>
        <begin position="59"/>
        <end position="86"/>
    </location>
</feature>
<reference evidence="2 3" key="1">
    <citation type="journal article" date="2015" name="Nature">
        <title>rRNA introns, odd ribosomes, and small enigmatic genomes across a large radiation of phyla.</title>
        <authorList>
            <person name="Brown C.T."/>
            <person name="Hug L.A."/>
            <person name="Thomas B.C."/>
            <person name="Sharon I."/>
            <person name="Castelle C.J."/>
            <person name="Singh A."/>
            <person name="Wilkins M.J."/>
            <person name="Williams K.H."/>
            <person name="Banfield J.F."/>
        </authorList>
    </citation>
    <scope>NUCLEOTIDE SEQUENCE [LARGE SCALE GENOMIC DNA]</scope>
</reference>
<protein>
    <recommendedName>
        <fullName evidence="4">DksA C4-type domain-containing protein</fullName>
    </recommendedName>
</protein>
<accession>A0A0G0XRG5</accession>
<sequence length="92" mass="10639">MTIDELQKLYESLEAEEKTLKDQLNRIANKNPAVKGDYEVRVPNYGDEDEENIQESVDLDSNMAMVNELETKLREIEETKKKIKDGTYGKTN</sequence>
<dbReference type="Gene3D" id="1.20.120.910">
    <property type="entry name" value="DksA, coiled-coil domain"/>
    <property type="match status" value="1"/>
</dbReference>
<evidence type="ECO:0000313" key="2">
    <source>
        <dbReference type="EMBL" id="KKS26992.1"/>
    </source>
</evidence>
<proteinExistence type="predicted"/>
<evidence type="ECO:0000256" key="1">
    <source>
        <dbReference type="SAM" id="Coils"/>
    </source>
</evidence>
<evidence type="ECO:0000313" key="3">
    <source>
        <dbReference type="Proteomes" id="UP000033859"/>
    </source>
</evidence>
<name>A0A0G0XRG5_9BACT</name>
<dbReference type="EMBL" id="LCCE01000012">
    <property type="protein sequence ID" value="KKS26992.1"/>
    <property type="molecule type" value="Genomic_DNA"/>
</dbReference>
<feature type="coiled-coil region" evidence="1">
    <location>
        <begin position="3"/>
        <end position="30"/>
    </location>
</feature>
<keyword evidence="1" id="KW-0175">Coiled coil</keyword>
<gene>
    <name evidence="2" type="ORF">UU84_C0012G0007</name>
</gene>
<dbReference type="AlphaFoldDB" id="A0A0G0XRG5"/>
<organism evidence="2 3">
    <name type="scientific">Candidatus Yanofskybacteria bacterium GW2011_GWC2_41_9</name>
    <dbReference type="NCBI Taxonomy" id="1619029"/>
    <lineage>
        <taxon>Bacteria</taxon>
        <taxon>Candidatus Yanofskyibacteriota</taxon>
    </lineage>
</organism>
<dbReference type="Proteomes" id="UP000033859">
    <property type="component" value="Unassembled WGS sequence"/>
</dbReference>
<comment type="caution">
    <text evidence="2">The sequence shown here is derived from an EMBL/GenBank/DDBJ whole genome shotgun (WGS) entry which is preliminary data.</text>
</comment>